<organism evidence="8 9">
    <name type="scientific">Roseovarius atlanticus</name>
    <dbReference type="NCBI Taxonomy" id="1641875"/>
    <lineage>
        <taxon>Bacteria</taxon>
        <taxon>Pseudomonadati</taxon>
        <taxon>Pseudomonadota</taxon>
        <taxon>Alphaproteobacteria</taxon>
        <taxon>Rhodobacterales</taxon>
        <taxon>Roseobacteraceae</taxon>
        <taxon>Roseovarius</taxon>
    </lineage>
</organism>
<protein>
    <recommendedName>
        <fullName evidence="10">Molybdenum ABC transporter substrate-binding protein</fullName>
    </recommendedName>
</protein>
<dbReference type="GO" id="GO:1901359">
    <property type="term" value="F:tungstate binding"/>
    <property type="evidence" value="ECO:0007669"/>
    <property type="project" value="UniProtKB-ARBA"/>
</dbReference>
<dbReference type="PANTHER" id="PTHR30632:SF17">
    <property type="entry name" value="MOLYBDATE-BINDING PROTEIN MODA"/>
    <property type="match status" value="1"/>
</dbReference>
<dbReference type="InterPro" id="IPR050682">
    <property type="entry name" value="ModA/WtpA"/>
</dbReference>
<proteinExistence type="inferred from homology"/>
<evidence type="ECO:0000256" key="2">
    <source>
        <dbReference type="ARBA" id="ARBA00022505"/>
    </source>
</evidence>
<feature type="binding site" evidence="6">
    <location>
        <position position="186"/>
    </location>
    <ligand>
        <name>molybdate</name>
        <dbReference type="ChEBI" id="CHEBI:36264"/>
    </ligand>
</feature>
<accession>A0A0T5NV54</accession>
<dbReference type="PATRIC" id="fig|1641875.4.peg.4334"/>
<feature type="binding site" evidence="6">
    <location>
        <position position="168"/>
    </location>
    <ligand>
        <name>molybdate</name>
        <dbReference type="ChEBI" id="CHEBI:36264"/>
    </ligand>
</feature>
<keyword evidence="4 7" id="KW-0732">Signal</keyword>
<evidence type="ECO:0000313" key="8">
    <source>
        <dbReference type="EMBL" id="KRS12821.1"/>
    </source>
</evidence>
<dbReference type="PIRSF" id="PIRSF004846">
    <property type="entry name" value="ModA"/>
    <property type="match status" value="1"/>
</dbReference>
<dbReference type="AlphaFoldDB" id="A0A0T5NV54"/>
<dbReference type="GO" id="GO:0015689">
    <property type="term" value="P:molybdate ion transport"/>
    <property type="evidence" value="ECO:0007669"/>
    <property type="project" value="InterPro"/>
</dbReference>
<dbReference type="GO" id="GO:0030288">
    <property type="term" value="C:outer membrane-bounded periplasmic space"/>
    <property type="evidence" value="ECO:0007669"/>
    <property type="project" value="TreeGrafter"/>
</dbReference>
<dbReference type="FunFam" id="3.40.190.10:FF:000035">
    <property type="entry name" value="Molybdate ABC transporter substrate-binding protein"/>
    <property type="match status" value="1"/>
</dbReference>
<comment type="similarity">
    <text evidence="1">Belongs to the bacterial solute-binding protein ModA family.</text>
</comment>
<evidence type="ECO:0000256" key="3">
    <source>
        <dbReference type="ARBA" id="ARBA00022723"/>
    </source>
</evidence>
<evidence type="ECO:0000256" key="5">
    <source>
        <dbReference type="ARBA" id="ARBA00062515"/>
    </source>
</evidence>
<dbReference type="STRING" id="1641875.XM53_09620"/>
<dbReference type="EMBL" id="LAXJ01000008">
    <property type="protein sequence ID" value="KRS12821.1"/>
    <property type="molecule type" value="Genomic_DNA"/>
</dbReference>
<dbReference type="Proteomes" id="UP000051295">
    <property type="component" value="Unassembled WGS sequence"/>
</dbReference>
<feature type="chain" id="PRO_5006663951" description="Molybdenum ABC transporter substrate-binding protein" evidence="7">
    <location>
        <begin position="17"/>
        <end position="253"/>
    </location>
</feature>
<evidence type="ECO:0000256" key="7">
    <source>
        <dbReference type="SAM" id="SignalP"/>
    </source>
</evidence>
<comment type="subunit">
    <text evidence="5">The complex is composed of two ATP-binding proteins (ModC), two transmembrane proteins (ModB) and a solute-binding protein (ModA).</text>
</comment>
<comment type="caution">
    <text evidence="8">The sequence shown here is derived from an EMBL/GenBank/DDBJ whole genome shotgun (WGS) entry which is preliminary data.</text>
</comment>
<evidence type="ECO:0000256" key="6">
    <source>
        <dbReference type="PIRSR" id="PIRSR004846-1"/>
    </source>
</evidence>
<keyword evidence="2 6" id="KW-0500">Molybdenum</keyword>
<evidence type="ECO:0000256" key="1">
    <source>
        <dbReference type="ARBA" id="ARBA00009175"/>
    </source>
</evidence>
<dbReference type="SUPFAM" id="SSF53850">
    <property type="entry name" value="Periplasmic binding protein-like II"/>
    <property type="match status" value="1"/>
</dbReference>
<dbReference type="InterPro" id="IPR005950">
    <property type="entry name" value="ModA"/>
</dbReference>
<dbReference type="Gene3D" id="3.40.190.10">
    <property type="entry name" value="Periplasmic binding protein-like II"/>
    <property type="match status" value="2"/>
</dbReference>
<keyword evidence="3 6" id="KW-0479">Metal-binding</keyword>
<keyword evidence="9" id="KW-1185">Reference proteome</keyword>
<feature type="binding site" evidence="6">
    <location>
        <position position="141"/>
    </location>
    <ligand>
        <name>molybdate</name>
        <dbReference type="ChEBI" id="CHEBI:36264"/>
    </ligand>
</feature>
<evidence type="ECO:0000256" key="4">
    <source>
        <dbReference type="ARBA" id="ARBA00022729"/>
    </source>
</evidence>
<name>A0A0T5NV54_9RHOB</name>
<evidence type="ECO:0000313" key="9">
    <source>
        <dbReference type="Proteomes" id="UP000051295"/>
    </source>
</evidence>
<dbReference type="PANTHER" id="PTHR30632">
    <property type="entry name" value="MOLYBDATE-BINDING PERIPLASMIC PROTEIN"/>
    <property type="match status" value="1"/>
</dbReference>
<dbReference type="RefSeq" id="WP_057792715.1">
    <property type="nucleotide sequence ID" value="NZ_LAXJ01000008.1"/>
</dbReference>
<dbReference type="NCBIfam" id="TIGR01256">
    <property type="entry name" value="modA"/>
    <property type="match status" value="1"/>
</dbReference>
<feature type="signal peptide" evidence="7">
    <location>
        <begin position="1"/>
        <end position="16"/>
    </location>
</feature>
<sequence>MMRFFGLLTIICVAVAATVPARSDAPVTIFAAASLRGALEAALEGSDTDARISYGGSGTMARQVAQGAPADIVILANVAWMDWLQEQGHLAPSTRADLLGNRLVLVGPQDAPALAEVTVDGLLARLAGGRLAVGHTQAVPAGIYAKQWMQAAGLWDALRPQLAETENVRAALALVSRGETPLGVVYASDAEADRGVQVLSRIDPALHDPIVYPAALVAGRETEAAKAVLAQLRSETAGQAFVAHGFSLAGRAP</sequence>
<evidence type="ECO:0008006" key="10">
    <source>
        <dbReference type="Google" id="ProtNLM"/>
    </source>
</evidence>
<feature type="binding site" evidence="6">
    <location>
        <position position="57"/>
    </location>
    <ligand>
        <name>molybdate</name>
        <dbReference type="ChEBI" id="CHEBI:36264"/>
    </ligand>
</feature>
<reference evidence="8 9" key="1">
    <citation type="submission" date="2015-04" db="EMBL/GenBank/DDBJ databases">
        <title>The draft genome sequence of Roseovarius sp.R12b.</title>
        <authorList>
            <person name="Li G."/>
            <person name="Lai Q."/>
            <person name="Shao Z."/>
            <person name="Yan P."/>
        </authorList>
    </citation>
    <scope>NUCLEOTIDE SEQUENCE [LARGE SCALE GENOMIC DNA]</scope>
    <source>
        <strain evidence="8 9">R12B</strain>
    </source>
</reference>
<dbReference type="GO" id="GO:0030973">
    <property type="term" value="F:molybdate ion binding"/>
    <property type="evidence" value="ECO:0007669"/>
    <property type="project" value="TreeGrafter"/>
</dbReference>
<gene>
    <name evidence="8" type="ORF">XM53_09620</name>
</gene>
<dbReference type="GO" id="GO:0046872">
    <property type="term" value="F:metal ion binding"/>
    <property type="evidence" value="ECO:0007669"/>
    <property type="project" value="UniProtKB-KW"/>
</dbReference>
<dbReference type="Pfam" id="PF13531">
    <property type="entry name" value="SBP_bac_11"/>
    <property type="match status" value="1"/>
</dbReference>
<feature type="binding site" evidence="6">
    <location>
        <position position="34"/>
    </location>
    <ligand>
        <name>molybdate</name>
        <dbReference type="ChEBI" id="CHEBI:36264"/>
    </ligand>
</feature>